<protein>
    <recommendedName>
        <fullName evidence="4">Lipoprotein</fullName>
    </recommendedName>
</protein>
<comment type="caution">
    <text evidence="2">The sequence shown here is derived from an EMBL/GenBank/DDBJ whole genome shotgun (WGS) entry which is preliminary data.</text>
</comment>
<feature type="signal peptide" evidence="1">
    <location>
        <begin position="1"/>
        <end position="21"/>
    </location>
</feature>
<reference evidence="2 3" key="1">
    <citation type="submission" date="2016-09" db="EMBL/GenBank/DDBJ databases">
        <authorList>
            <person name="Capua I."/>
            <person name="De Benedictis P."/>
            <person name="Joannis T."/>
            <person name="Lombin L.H."/>
            <person name="Cattoli G."/>
        </authorList>
    </citation>
    <scope>NUCLEOTIDE SEQUENCE [LARGE SCALE GENOMIC DNA]</scope>
    <source>
        <strain evidence="2 3">ANC 4671</strain>
    </source>
</reference>
<name>A0A1E7REW9_9GAMM</name>
<keyword evidence="1" id="KW-0732">Signal</keyword>
<dbReference type="Proteomes" id="UP000185895">
    <property type="component" value="Unassembled WGS sequence"/>
</dbReference>
<dbReference type="PROSITE" id="PS51257">
    <property type="entry name" value="PROKAR_LIPOPROTEIN"/>
    <property type="match status" value="1"/>
</dbReference>
<accession>A0A1E7REW9</accession>
<dbReference type="STRING" id="1262585.BJI46_08465"/>
<dbReference type="AlphaFoldDB" id="A0A1E7REW9"/>
<dbReference type="RefSeq" id="WP_070068842.1">
    <property type="nucleotide sequence ID" value="NZ_MKKK01000004.1"/>
</dbReference>
<feature type="chain" id="PRO_5043144680" description="Lipoprotein" evidence="1">
    <location>
        <begin position="22"/>
        <end position="65"/>
    </location>
</feature>
<evidence type="ECO:0000313" key="2">
    <source>
        <dbReference type="EMBL" id="OEY97777.1"/>
    </source>
</evidence>
<dbReference type="EMBL" id="MKKK01000004">
    <property type="protein sequence ID" value="OEY97777.1"/>
    <property type="molecule type" value="Genomic_DNA"/>
</dbReference>
<gene>
    <name evidence="2" type="ORF">BJI46_08465</name>
</gene>
<keyword evidence="3" id="KW-1185">Reference proteome</keyword>
<proteinExistence type="predicted"/>
<evidence type="ECO:0008006" key="4">
    <source>
        <dbReference type="Google" id="ProtNLM"/>
    </source>
</evidence>
<evidence type="ECO:0000313" key="3">
    <source>
        <dbReference type="Proteomes" id="UP000185895"/>
    </source>
</evidence>
<organism evidence="2 3">
    <name type="scientific">Acinetobacter qingfengensis</name>
    <dbReference type="NCBI Taxonomy" id="1262585"/>
    <lineage>
        <taxon>Bacteria</taxon>
        <taxon>Pseudomonadati</taxon>
        <taxon>Pseudomonadota</taxon>
        <taxon>Gammaproteobacteria</taxon>
        <taxon>Moraxellales</taxon>
        <taxon>Moraxellaceae</taxon>
        <taxon>Acinetobacter</taxon>
    </lineage>
</organism>
<sequence length="65" mass="7164">MRKLVLLISAAIMASLFTACGQSGELMLPSDPNHDKRPSYLLYHNKQQTTDAVSNDIATDSQIQD</sequence>
<evidence type="ECO:0000256" key="1">
    <source>
        <dbReference type="SAM" id="SignalP"/>
    </source>
</evidence>
<dbReference type="OrthoDB" id="6713528at2"/>